<dbReference type="InterPro" id="IPR011102">
    <property type="entry name" value="Sig_transdc_His_kinase_HWE"/>
</dbReference>
<keyword evidence="8" id="KW-0472">Membrane</keyword>
<evidence type="ECO:0000256" key="7">
    <source>
        <dbReference type="ARBA" id="ARBA00022840"/>
    </source>
</evidence>
<keyword evidence="7" id="KW-0067">ATP-binding</keyword>
<keyword evidence="4" id="KW-0808">Transferase</keyword>
<dbReference type="RefSeq" id="WP_339587667.1">
    <property type="nucleotide sequence ID" value="NZ_JBBHJZ010000002.1"/>
</dbReference>
<evidence type="ECO:0000256" key="4">
    <source>
        <dbReference type="ARBA" id="ARBA00022679"/>
    </source>
</evidence>
<dbReference type="CDD" id="cd19410">
    <property type="entry name" value="HK9-like_sensor"/>
    <property type="match status" value="1"/>
</dbReference>
<feature type="transmembrane region" description="Helical" evidence="8">
    <location>
        <begin position="198"/>
        <end position="217"/>
    </location>
</feature>
<dbReference type="SUPFAM" id="SSF55874">
    <property type="entry name" value="ATPase domain of HSP90 chaperone/DNA topoisomerase II/histidine kinase"/>
    <property type="match status" value="1"/>
</dbReference>
<evidence type="ECO:0000256" key="8">
    <source>
        <dbReference type="SAM" id="Phobius"/>
    </source>
</evidence>
<dbReference type="PANTHER" id="PTHR41523:SF8">
    <property type="entry name" value="ETHYLENE RESPONSE SENSOR PROTEIN"/>
    <property type="match status" value="1"/>
</dbReference>
<keyword evidence="6" id="KW-0418">Kinase</keyword>
<dbReference type="PANTHER" id="PTHR41523">
    <property type="entry name" value="TWO-COMPONENT SYSTEM SENSOR PROTEIN"/>
    <property type="match status" value="1"/>
</dbReference>
<dbReference type="Proteomes" id="UP001361239">
    <property type="component" value="Unassembled WGS sequence"/>
</dbReference>
<reference evidence="10 11" key="1">
    <citation type="submission" date="2024-03" db="EMBL/GenBank/DDBJ databases">
        <authorList>
            <person name="Jo J.-H."/>
        </authorList>
    </citation>
    <scope>NUCLEOTIDE SEQUENCE [LARGE SCALE GENOMIC DNA]</scope>
    <source>
        <strain evidence="10 11">PS1R-30</strain>
    </source>
</reference>
<dbReference type="Pfam" id="PF05227">
    <property type="entry name" value="CHASE3"/>
    <property type="match status" value="1"/>
</dbReference>
<evidence type="ECO:0000256" key="1">
    <source>
        <dbReference type="ARBA" id="ARBA00000085"/>
    </source>
</evidence>
<feature type="domain" description="Signal transduction histidine kinase HWE region" evidence="9">
    <location>
        <begin position="249"/>
        <end position="332"/>
    </location>
</feature>
<comment type="caution">
    <text evidence="10">The sequence shown here is derived from an EMBL/GenBank/DDBJ whole genome shotgun (WGS) entry which is preliminary data.</text>
</comment>
<organism evidence="10 11">
    <name type="scientific">Novosphingobium anseongense</name>
    <dbReference type="NCBI Taxonomy" id="3133436"/>
    <lineage>
        <taxon>Bacteria</taxon>
        <taxon>Pseudomonadati</taxon>
        <taxon>Pseudomonadota</taxon>
        <taxon>Alphaproteobacteria</taxon>
        <taxon>Sphingomonadales</taxon>
        <taxon>Sphingomonadaceae</taxon>
        <taxon>Novosphingobium</taxon>
    </lineage>
</organism>
<keyword evidence="5" id="KW-0547">Nucleotide-binding</keyword>
<proteinExistence type="predicted"/>
<keyword evidence="11" id="KW-1185">Reference proteome</keyword>
<dbReference type="Pfam" id="PF07536">
    <property type="entry name" value="HWE_HK"/>
    <property type="match status" value="1"/>
</dbReference>
<evidence type="ECO:0000259" key="9">
    <source>
        <dbReference type="SMART" id="SM00911"/>
    </source>
</evidence>
<dbReference type="EMBL" id="JBBHJZ010000002">
    <property type="protein sequence ID" value="MEJ5977737.1"/>
    <property type="molecule type" value="Genomic_DNA"/>
</dbReference>
<evidence type="ECO:0000313" key="11">
    <source>
        <dbReference type="Proteomes" id="UP001361239"/>
    </source>
</evidence>
<feature type="transmembrane region" description="Helical" evidence="8">
    <location>
        <begin position="26"/>
        <end position="46"/>
    </location>
</feature>
<accession>A0ABU8RYC1</accession>
<keyword evidence="3" id="KW-0597">Phosphoprotein</keyword>
<evidence type="ECO:0000256" key="2">
    <source>
        <dbReference type="ARBA" id="ARBA00012438"/>
    </source>
</evidence>
<evidence type="ECO:0000256" key="3">
    <source>
        <dbReference type="ARBA" id="ARBA00022553"/>
    </source>
</evidence>
<comment type="catalytic activity">
    <reaction evidence="1">
        <text>ATP + protein L-histidine = ADP + protein N-phospho-L-histidine.</text>
        <dbReference type="EC" id="2.7.13.3"/>
    </reaction>
</comment>
<dbReference type="InterPro" id="IPR007891">
    <property type="entry name" value="CHASE3"/>
</dbReference>
<dbReference type="InterPro" id="IPR036890">
    <property type="entry name" value="HATPase_C_sf"/>
</dbReference>
<gene>
    <name evidence="10" type="ORF">WG901_13900</name>
</gene>
<keyword evidence="8" id="KW-1133">Transmembrane helix</keyword>
<dbReference type="EC" id="2.7.13.3" evidence="2"/>
<evidence type="ECO:0000313" key="10">
    <source>
        <dbReference type="EMBL" id="MEJ5977737.1"/>
    </source>
</evidence>
<protein>
    <recommendedName>
        <fullName evidence="2">histidine kinase</fullName>
        <ecNumber evidence="2">2.7.13.3</ecNumber>
    </recommendedName>
</protein>
<evidence type="ECO:0000256" key="5">
    <source>
        <dbReference type="ARBA" id="ARBA00022741"/>
    </source>
</evidence>
<dbReference type="Gene3D" id="3.30.565.10">
    <property type="entry name" value="Histidine kinase-like ATPase, C-terminal domain"/>
    <property type="match status" value="1"/>
</dbReference>
<dbReference type="SMART" id="SM00911">
    <property type="entry name" value="HWE_HK"/>
    <property type="match status" value="1"/>
</dbReference>
<evidence type="ECO:0000256" key="6">
    <source>
        <dbReference type="ARBA" id="ARBA00022777"/>
    </source>
</evidence>
<sequence>MDDSATASGTVPVRRPPWWGKSMMPVFAGLTAALLALALVIGQTIVAQRDARALAMTEGDTLLALNALMSAMLNGETGQRGYLLTQRPDYLTPYTSAKMRRDRASQQLRAIAARAGDTRFQADLTRLEGMTDAKFAEMDRSVALARAGYRDQALALIQADFGKMQMDAIRREISRMSLDKAKRRRTAFASAEIFERRLLPLIGVLSLAILALIYAGFRAERSRSLAQAEADQAAALREANARVELLARELNHRVKNLFSVILSIVSLSGRKQASSREVVDDIRARIRALSLAHSASQGGYGTPTTELGPVIVKTMEPYADGDGTRVRVGGPRIELPARMITPLGLIVHELATNAVKYGALSVPEGAVEIAWTVAPDGHLSLTWSERGGPAIAGETGTGAAGFGSQMTTLAASQLGGTIAREWPEQGAIARLKFPLPSDRDEFEKA</sequence>
<keyword evidence="8" id="KW-0812">Transmembrane</keyword>
<name>A0ABU8RYC1_9SPHN</name>